<evidence type="ECO:0000256" key="1">
    <source>
        <dbReference type="ARBA" id="ARBA00022475"/>
    </source>
</evidence>
<dbReference type="EMBL" id="JACIDS010000003">
    <property type="protein sequence ID" value="MBB3931240.1"/>
    <property type="molecule type" value="Genomic_DNA"/>
</dbReference>
<accession>A0A840ALR7</accession>
<keyword evidence="1" id="KW-1003">Cell membrane</keyword>
<dbReference type="InterPro" id="IPR010445">
    <property type="entry name" value="LapA_dom"/>
</dbReference>
<name>A0A840ALR7_9HYPH</name>
<feature type="transmembrane region" description="Helical" evidence="5">
    <location>
        <begin position="43"/>
        <end position="69"/>
    </location>
</feature>
<dbReference type="Pfam" id="PF06305">
    <property type="entry name" value="LapA_dom"/>
    <property type="match status" value="1"/>
</dbReference>
<dbReference type="AlphaFoldDB" id="A0A840ALR7"/>
<keyword evidence="8" id="KW-1185">Reference proteome</keyword>
<evidence type="ECO:0000313" key="7">
    <source>
        <dbReference type="EMBL" id="MBB3931240.1"/>
    </source>
</evidence>
<keyword evidence="2 5" id="KW-0812">Transmembrane</keyword>
<evidence type="ECO:0000256" key="4">
    <source>
        <dbReference type="ARBA" id="ARBA00023136"/>
    </source>
</evidence>
<feature type="domain" description="Lipopolysaccharide assembly protein A" evidence="6">
    <location>
        <begin position="45"/>
        <end position="92"/>
    </location>
</feature>
<keyword evidence="4 5" id="KW-0472">Membrane</keyword>
<proteinExistence type="predicted"/>
<reference evidence="7 8" key="1">
    <citation type="submission" date="2020-08" db="EMBL/GenBank/DDBJ databases">
        <title>Genomic Encyclopedia of Type Strains, Phase IV (KMG-IV): sequencing the most valuable type-strain genomes for metagenomic binning, comparative biology and taxonomic classification.</title>
        <authorList>
            <person name="Goeker M."/>
        </authorList>
    </citation>
    <scope>NUCLEOTIDE SEQUENCE [LARGE SCALE GENOMIC DNA]</scope>
    <source>
        <strain evidence="7 8">DSM 25966</strain>
    </source>
</reference>
<comment type="caution">
    <text evidence="7">The sequence shown here is derived from an EMBL/GenBank/DDBJ whole genome shotgun (WGS) entry which is preliminary data.</text>
</comment>
<sequence length="114" mass="12030">MKKLLAALILVPLAIIVVALSVANRHAVVLSLDPFNGEAPAVAVAVPLFVVLFAALAIGVLLGGIGVWLGQGRWRRQARALKREATTVRRENEAFKAARTSPATALAVSRRDAA</sequence>
<evidence type="ECO:0000256" key="3">
    <source>
        <dbReference type="ARBA" id="ARBA00022989"/>
    </source>
</evidence>
<protein>
    <submittedName>
        <fullName evidence="7">Uncharacterized membrane protein YciS (DUF1049 family)</fullName>
    </submittedName>
</protein>
<evidence type="ECO:0000259" key="6">
    <source>
        <dbReference type="Pfam" id="PF06305"/>
    </source>
</evidence>
<evidence type="ECO:0000313" key="8">
    <source>
        <dbReference type="Proteomes" id="UP000553963"/>
    </source>
</evidence>
<gene>
    <name evidence="7" type="ORF">GGR25_002290</name>
</gene>
<keyword evidence="3 5" id="KW-1133">Transmembrane helix</keyword>
<dbReference type="RefSeq" id="WP_183398898.1">
    <property type="nucleotide sequence ID" value="NZ_JACIDS010000003.1"/>
</dbReference>
<evidence type="ECO:0000256" key="2">
    <source>
        <dbReference type="ARBA" id="ARBA00022692"/>
    </source>
</evidence>
<dbReference type="Proteomes" id="UP000553963">
    <property type="component" value="Unassembled WGS sequence"/>
</dbReference>
<evidence type="ECO:0000256" key="5">
    <source>
        <dbReference type="SAM" id="Phobius"/>
    </source>
</evidence>
<dbReference type="GO" id="GO:0005886">
    <property type="term" value="C:plasma membrane"/>
    <property type="evidence" value="ECO:0007669"/>
    <property type="project" value="InterPro"/>
</dbReference>
<organism evidence="7 8">
    <name type="scientific">Kaistia hirudinis</name>
    <dbReference type="NCBI Taxonomy" id="1293440"/>
    <lineage>
        <taxon>Bacteria</taxon>
        <taxon>Pseudomonadati</taxon>
        <taxon>Pseudomonadota</taxon>
        <taxon>Alphaproteobacteria</taxon>
        <taxon>Hyphomicrobiales</taxon>
        <taxon>Kaistiaceae</taxon>
        <taxon>Kaistia</taxon>
    </lineage>
</organism>